<dbReference type="PANTHER" id="PTHR34655">
    <property type="entry name" value="CONSERVED WITHIN P. AEROPHILUM"/>
    <property type="match status" value="1"/>
</dbReference>
<evidence type="ECO:0000313" key="2">
    <source>
        <dbReference type="Proteomes" id="UP000236584"/>
    </source>
</evidence>
<evidence type="ECO:0000313" key="1">
    <source>
        <dbReference type="EMBL" id="AUV84075.1"/>
    </source>
</evidence>
<accession>A0A2I8VQ94</accession>
<dbReference type="GeneID" id="35594405"/>
<dbReference type="KEGG" id="srub:C2R22_19895"/>
<reference evidence="1 2" key="1">
    <citation type="submission" date="2018-01" db="EMBL/GenBank/DDBJ databases">
        <title>Complete genome sequence of Salinigranum rubrum GX10T, an extremely halophilic archaeon isolated from a marine solar saltern.</title>
        <authorList>
            <person name="Han S."/>
        </authorList>
    </citation>
    <scope>NUCLEOTIDE SEQUENCE [LARGE SCALE GENOMIC DNA]</scope>
    <source>
        <strain evidence="1 2">GX10</strain>
    </source>
</reference>
<dbReference type="Pfam" id="PF13686">
    <property type="entry name" value="DrsE_2"/>
    <property type="match status" value="1"/>
</dbReference>
<protein>
    <recommendedName>
        <fullName evidence="3">Peroxiredoxin</fullName>
    </recommendedName>
</protein>
<dbReference type="PANTHER" id="PTHR34655:SF2">
    <property type="entry name" value="PEROXIREDOXIN FAMILY PROTEIN"/>
    <property type="match status" value="1"/>
</dbReference>
<dbReference type="EMBL" id="CP026309">
    <property type="protein sequence ID" value="AUV84075.1"/>
    <property type="molecule type" value="Genomic_DNA"/>
</dbReference>
<dbReference type="InterPro" id="IPR032836">
    <property type="entry name" value="DsrE2-like"/>
</dbReference>
<gene>
    <name evidence="1" type="ORF">C2R22_19895</name>
</gene>
<dbReference type="RefSeq" id="WP_103427764.1">
    <property type="nucleotide sequence ID" value="NZ_CP026309.1"/>
</dbReference>
<dbReference type="Proteomes" id="UP000236584">
    <property type="component" value="Chromosome"/>
</dbReference>
<dbReference type="InterPro" id="IPR027396">
    <property type="entry name" value="DsrEFH-like"/>
</dbReference>
<sequence length="132" mass="14273">MNGFAVVLASEDLEELTAASTIASVAAASDVPVEMFVTMNALGAFEHETVETRSFEAGAVGQAMLTREDVQVPLFVDQLRDAKELGPLSIYACTMAMELMGRSLDDYVDVFDDELGVAGFLNHAMDKQVMFI</sequence>
<organism evidence="1 2">
    <name type="scientific">Salinigranum rubrum</name>
    <dbReference type="NCBI Taxonomy" id="755307"/>
    <lineage>
        <taxon>Archaea</taxon>
        <taxon>Methanobacteriati</taxon>
        <taxon>Methanobacteriota</taxon>
        <taxon>Stenosarchaea group</taxon>
        <taxon>Halobacteria</taxon>
        <taxon>Halobacteriales</taxon>
        <taxon>Haloferacaceae</taxon>
        <taxon>Salinigranum</taxon>
    </lineage>
</organism>
<keyword evidence="2" id="KW-1185">Reference proteome</keyword>
<dbReference type="OrthoDB" id="288304at2157"/>
<dbReference type="Gene3D" id="3.40.1260.10">
    <property type="entry name" value="DsrEFH-like"/>
    <property type="match status" value="1"/>
</dbReference>
<evidence type="ECO:0008006" key="3">
    <source>
        <dbReference type="Google" id="ProtNLM"/>
    </source>
</evidence>
<proteinExistence type="predicted"/>
<name>A0A2I8VQ94_9EURY</name>
<dbReference type="SUPFAM" id="SSF75169">
    <property type="entry name" value="DsrEFH-like"/>
    <property type="match status" value="1"/>
</dbReference>
<dbReference type="AlphaFoldDB" id="A0A2I8VQ94"/>